<dbReference type="GO" id="GO:0007166">
    <property type="term" value="P:cell surface receptor signaling pathway"/>
    <property type="evidence" value="ECO:0007669"/>
    <property type="project" value="TreeGrafter"/>
</dbReference>
<reference evidence="8" key="1">
    <citation type="submission" date="2025-08" db="UniProtKB">
        <authorList>
            <consortium name="RefSeq"/>
        </authorList>
    </citation>
    <scope>IDENTIFICATION</scope>
</reference>
<feature type="compositionally biased region" description="Polar residues" evidence="3">
    <location>
        <begin position="413"/>
        <end position="426"/>
    </location>
</feature>
<dbReference type="RefSeq" id="XP_028254798.1">
    <property type="nucleotide sequence ID" value="XM_028398997.1"/>
</dbReference>
<dbReference type="SUPFAM" id="SSF48726">
    <property type="entry name" value="Immunoglobulin"/>
    <property type="match status" value="4"/>
</dbReference>
<evidence type="ECO:0000313" key="7">
    <source>
        <dbReference type="Proteomes" id="UP000515145"/>
    </source>
</evidence>
<dbReference type="InterPro" id="IPR050488">
    <property type="entry name" value="Ig_Fc_receptor"/>
</dbReference>
<dbReference type="AlphaFoldDB" id="A0A6P7HLQ4"/>
<feature type="transmembrane region" description="Helical" evidence="4">
    <location>
        <begin position="382"/>
        <end position="403"/>
    </location>
</feature>
<dbReference type="Proteomes" id="UP000515145">
    <property type="component" value="Unplaced"/>
</dbReference>
<evidence type="ECO:0000259" key="6">
    <source>
        <dbReference type="PROSITE" id="PS50835"/>
    </source>
</evidence>
<accession>A0A6P7HLQ4</accession>
<dbReference type="SMART" id="SM00408">
    <property type="entry name" value="IGc2"/>
    <property type="match status" value="2"/>
</dbReference>
<keyword evidence="4" id="KW-0472">Membrane</keyword>
<keyword evidence="1 5" id="KW-0732">Signal</keyword>
<dbReference type="GeneID" id="114431369"/>
<gene>
    <name evidence="8" type="primary">LOC114431369</name>
</gene>
<dbReference type="InterPro" id="IPR007110">
    <property type="entry name" value="Ig-like_dom"/>
</dbReference>
<evidence type="ECO:0000256" key="4">
    <source>
        <dbReference type="SAM" id="Phobius"/>
    </source>
</evidence>
<dbReference type="OrthoDB" id="6151406at2759"/>
<name>A0A6P7HLQ4_9TELE</name>
<proteinExistence type="predicted"/>
<keyword evidence="4" id="KW-0812">Transmembrane</keyword>
<keyword evidence="2" id="KW-1015">Disulfide bond</keyword>
<feature type="chain" id="PRO_5027655081" evidence="5">
    <location>
        <begin position="20"/>
        <end position="445"/>
    </location>
</feature>
<feature type="domain" description="Ig-like" evidence="6">
    <location>
        <begin position="109"/>
        <end position="200"/>
    </location>
</feature>
<dbReference type="GO" id="GO:0004888">
    <property type="term" value="F:transmembrane signaling receptor activity"/>
    <property type="evidence" value="ECO:0007669"/>
    <property type="project" value="TreeGrafter"/>
</dbReference>
<dbReference type="InterPro" id="IPR036179">
    <property type="entry name" value="Ig-like_dom_sf"/>
</dbReference>
<dbReference type="InterPro" id="IPR003599">
    <property type="entry name" value="Ig_sub"/>
</dbReference>
<dbReference type="Gene3D" id="2.60.40.10">
    <property type="entry name" value="Immunoglobulins"/>
    <property type="match status" value="4"/>
</dbReference>
<keyword evidence="7" id="KW-1185">Reference proteome</keyword>
<dbReference type="InterPro" id="IPR013783">
    <property type="entry name" value="Ig-like_fold"/>
</dbReference>
<feature type="domain" description="Ig-like" evidence="6">
    <location>
        <begin position="272"/>
        <end position="367"/>
    </location>
</feature>
<dbReference type="InParanoid" id="A0A6P7HLQ4"/>
<dbReference type="PROSITE" id="PS50835">
    <property type="entry name" value="IG_LIKE"/>
    <property type="match status" value="3"/>
</dbReference>
<dbReference type="InterPro" id="IPR003598">
    <property type="entry name" value="Ig_sub2"/>
</dbReference>
<evidence type="ECO:0000256" key="5">
    <source>
        <dbReference type="SAM" id="SignalP"/>
    </source>
</evidence>
<keyword evidence="4" id="KW-1133">Transmembrane helix</keyword>
<dbReference type="SMART" id="SM00409">
    <property type="entry name" value="IG"/>
    <property type="match status" value="4"/>
</dbReference>
<dbReference type="Pfam" id="PF13895">
    <property type="entry name" value="Ig_2"/>
    <property type="match status" value="1"/>
</dbReference>
<protein>
    <submittedName>
        <fullName evidence="8">Sialoadhesin-like isoform X1</fullName>
    </submittedName>
</protein>
<dbReference type="PANTHER" id="PTHR11481">
    <property type="entry name" value="IMMUNOGLOBULIN FC RECEPTOR"/>
    <property type="match status" value="1"/>
</dbReference>
<evidence type="ECO:0000256" key="3">
    <source>
        <dbReference type="SAM" id="MobiDB-lite"/>
    </source>
</evidence>
<sequence>MKTMLLLLLLGSCLTSASSRASVTVSPSRTQYFEYEKFSVSCQGFSTGTWRVWRYSTRGVDMSSCGLRWGTQTSSTCDMKTIKLSDSGVYWCESTHGETSNTINITVTDAAVLLQGPGLPVAEGANVTLSCRTKEASSLLTDFYRTDTPIGAEQTGHMTIHNVSKADEGAYKCRIRGRGESPPSWLLITDESDPVSLTVSPDSTQLFEYERLTLTCGHNSTADGWRVHRFTNNSNKDEKPDCGKHWGAPTATGCIIHTVKQPDSATYWCESPSRQRSNAVKLTVHGGAVILQSPVLPVMEGHPVTLTCTTKTNGSTLPAAFYKDGSLLITQPAGHMTILHVSSSDEGLYSCDISGHGESPPSRLLVTALPSPGVSGSSVLRVVFHLVVCCPYVISTVLMVSLLRRRPTGSGSGRQNASVASTSPPAQDQEGLDRECDDVTTEYHF</sequence>
<organism evidence="7 8">
    <name type="scientific">Parambassis ranga</name>
    <name type="common">Indian glassy fish</name>
    <dbReference type="NCBI Taxonomy" id="210632"/>
    <lineage>
        <taxon>Eukaryota</taxon>
        <taxon>Metazoa</taxon>
        <taxon>Chordata</taxon>
        <taxon>Craniata</taxon>
        <taxon>Vertebrata</taxon>
        <taxon>Euteleostomi</taxon>
        <taxon>Actinopterygii</taxon>
        <taxon>Neopterygii</taxon>
        <taxon>Teleostei</taxon>
        <taxon>Neoteleostei</taxon>
        <taxon>Acanthomorphata</taxon>
        <taxon>Ovalentaria</taxon>
        <taxon>Ambassidae</taxon>
        <taxon>Parambassis</taxon>
    </lineage>
</organism>
<dbReference type="PANTHER" id="PTHR11481:SF64">
    <property type="entry name" value="FC RECEPTOR-LIKE PROTEIN 4"/>
    <property type="match status" value="1"/>
</dbReference>
<dbReference type="GO" id="GO:0006955">
    <property type="term" value="P:immune response"/>
    <property type="evidence" value="ECO:0007669"/>
    <property type="project" value="TreeGrafter"/>
</dbReference>
<evidence type="ECO:0000256" key="2">
    <source>
        <dbReference type="ARBA" id="ARBA00023157"/>
    </source>
</evidence>
<feature type="region of interest" description="Disordered" evidence="3">
    <location>
        <begin position="409"/>
        <end position="437"/>
    </location>
</feature>
<feature type="signal peptide" evidence="5">
    <location>
        <begin position="1"/>
        <end position="19"/>
    </location>
</feature>
<evidence type="ECO:0000313" key="8">
    <source>
        <dbReference type="RefSeq" id="XP_028254798.1"/>
    </source>
</evidence>
<dbReference type="GO" id="GO:0009897">
    <property type="term" value="C:external side of plasma membrane"/>
    <property type="evidence" value="ECO:0007669"/>
    <property type="project" value="TreeGrafter"/>
</dbReference>
<evidence type="ECO:0000256" key="1">
    <source>
        <dbReference type="ARBA" id="ARBA00022729"/>
    </source>
</evidence>
<feature type="domain" description="Ig-like" evidence="6">
    <location>
        <begin position="21"/>
        <end position="108"/>
    </location>
</feature>